<reference evidence="5" key="1">
    <citation type="journal article" date="2020" name="mSystems">
        <title>Genome- and Community-Level Interaction Insights into Carbon Utilization and Element Cycling Functions of Hydrothermarchaeota in Hydrothermal Sediment.</title>
        <authorList>
            <person name="Zhou Z."/>
            <person name="Liu Y."/>
            <person name="Xu W."/>
            <person name="Pan J."/>
            <person name="Luo Z.H."/>
            <person name="Li M."/>
        </authorList>
    </citation>
    <scope>NUCLEOTIDE SEQUENCE [LARGE SCALE GENOMIC DNA]</scope>
    <source>
        <strain evidence="5">SpSt-732</strain>
    </source>
</reference>
<dbReference type="InterPro" id="IPR036809">
    <property type="entry name" value="AF1782-like_sf"/>
</dbReference>
<gene>
    <name evidence="5" type="ORF">ENV14_03055</name>
</gene>
<dbReference type="SUPFAM" id="SSF158372">
    <property type="entry name" value="AF1782-like"/>
    <property type="match status" value="1"/>
</dbReference>
<feature type="domain" description="DUF357" evidence="4">
    <location>
        <begin position="12"/>
        <end position="77"/>
    </location>
</feature>
<dbReference type="AlphaFoldDB" id="A0A7C4BCN6"/>
<sequence>MFAVDVCERLWKYIANFNESLKSLKIVDAGAKKLIDIALAYYSDSRYYLEKGDCVTGIITISYAEGILDALRNLGLIEWSWVKAKEVKVFAAGSFDIIHPGHIEFLKWASSLGNKLYVIVSRDLSYIRIKGFEPIFKELDRASIVGAIRYVYKAFVGSEDFLKPIEELKPDIIALGPDQIDVEELKRLLRDRGVSAEVIKMSGRVSNYSSSNVKERVCSSWCRNMSYRL</sequence>
<dbReference type="InterPro" id="IPR004821">
    <property type="entry name" value="Cyt_trans-like"/>
</dbReference>
<evidence type="ECO:0000256" key="1">
    <source>
        <dbReference type="ARBA" id="ARBA00022679"/>
    </source>
</evidence>
<dbReference type="PANTHER" id="PTHR43793">
    <property type="entry name" value="FAD SYNTHASE"/>
    <property type="match status" value="1"/>
</dbReference>
<feature type="domain" description="Cytidyltransferase-like" evidence="3">
    <location>
        <begin position="91"/>
        <end position="216"/>
    </location>
</feature>
<evidence type="ECO:0000259" key="4">
    <source>
        <dbReference type="Pfam" id="PF04010"/>
    </source>
</evidence>
<comment type="caution">
    <text evidence="5">The sequence shown here is derived from an EMBL/GenBank/DDBJ whole genome shotgun (WGS) entry which is preliminary data.</text>
</comment>
<dbReference type="InterPro" id="IPR050385">
    <property type="entry name" value="Archaeal_FAD_synthase"/>
</dbReference>
<name>A0A7C4BCN6_9CREN</name>
<protein>
    <submittedName>
        <fullName evidence="5">Cytidylyltransferase family protein</fullName>
    </submittedName>
</protein>
<organism evidence="5">
    <name type="scientific">Ignisphaera aggregans</name>
    <dbReference type="NCBI Taxonomy" id="334771"/>
    <lineage>
        <taxon>Archaea</taxon>
        <taxon>Thermoproteota</taxon>
        <taxon>Thermoprotei</taxon>
        <taxon>Desulfurococcales</taxon>
        <taxon>Desulfurococcaceae</taxon>
        <taxon>Ignisphaera</taxon>
    </lineage>
</organism>
<dbReference type="SUPFAM" id="SSF52374">
    <property type="entry name" value="Nucleotidylyl transferase"/>
    <property type="match status" value="1"/>
</dbReference>
<dbReference type="NCBIfam" id="TIGR00125">
    <property type="entry name" value="cyt_tran_rel"/>
    <property type="match status" value="1"/>
</dbReference>
<dbReference type="InterPro" id="IPR023140">
    <property type="entry name" value="DUF357"/>
</dbReference>
<dbReference type="Gene3D" id="3.40.50.620">
    <property type="entry name" value="HUPs"/>
    <property type="match status" value="1"/>
</dbReference>
<dbReference type="Pfam" id="PF01467">
    <property type="entry name" value="CTP_transf_like"/>
    <property type="match status" value="1"/>
</dbReference>
<evidence type="ECO:0000313" key="5">
    <source>
        <dbReference type="EMBL" id="HGI87356.1"/>
    </source>
</evidence>
<dbReference type="Gene3D" id="1.20.1270.90">
    <property type="entry name" value="AF1782-like"/>
    <property type="match status" value="1"/>
</dbReference>
<keyword evidence="2 5" id="KW-0548">Nucleotidyltransferase</keyword>
<dbReference type="InterPro" id="IPR014729">
    <property type="entry name" value="Rossmann-like_a/b/a_fold"/>
</dbReference>
<dbReference type="GO" id="GO:0016779">
    <property type="term" value="F:nucleotidyltransferase activity"/>
    <property type="evidence" value="ECO:0007669"/>
    <property type="project" value="UniProtKB-KW"/>
</dbReference>
<dbReference type="PANTHER" id="PTHR43793:SF1">
    <property type="entry name" value="FAD SYNTHASE"/>
    <property type="match status" value="1"/>
</dbReference>
<evidence type="ECO:0000259" key="3">
    <source>
        <dbReference type="Pfam" id="PF01467"/>
    </source>
</evidence>
<accession>A0A7C4BCN6</accession>
<keyword evidence="1 5" id="KW-0808">Transferase</keyword>
<dbReference type="EMBL" id="DTFF01000024">
    <property type="protein sequence ID" value="HGI87356.1"/>
    <property type="molecule type" value="Genomic_DNA"/>
</dbReference>
<proteinExistence type="predicted"/>
<evidence type="ECO:0000256" key="2">
    <source>
        <dbReference type="ARBA" id="ARBA00022695"/>
    </source>
</evidence>
<dbReference type="Pfam" id="PF04010">
    <property type="entry name" value="DUF357"/>
    <property type="match status" value="1"/>
</dbReference>